<comment type="caution">
    <text evidence="2">The sequence shown here is derived from an EMBL/GenBank/DDBJ whole genome shotgun (WGS) entry which is preliminary data.</text>
</comment>
<reference evidence="2" key="1">
    <citation type="submission" date="2021-02" db="EMBL/GenBank/DDBJ databases">
        <authorList>
            <person name="Nowell W R."/>
        </authorList>
    </citation>
    <scope>NUCLEOTIDE SEQUENCE</scope>
</reference>
<dbReference type="Proteomes" id="UP000663889">
    <property type="component" value="Unassembled WGS sequence"/>
</dbReference>
<gene>
    <name evidence="2" type="ORF">RFH988_LOCUS16941</name>
    <name evidence="1" type="ORF">SEV965_LOCUS4302</name>
</gene>
<protein>
    <submittedName>
        <fullName evidence="2">Uncharacterized protein</fullName>
    </submittedName>
</protein>
<dbReference type="EMBL" id="CAJNOO010000886">
    <property type="protein sequence ID" value="CAF1055030.1"/>
    <property type="molecule type" value="Genomic_DNA"/>
</dbReference>
<evidence type="ECO:0000313" key="1">
    <source>
        <dbReference type="EMBL" id="CAF0874705.1"/>
    </source>
</evidence>
<organism evidence="2 3">
    <name type="scientific">Rotaria sordida</name>
    <dbReference type="NCBI Taxonomy" id="392033"/>
    <lineage>
        <taxon>Eukaryota</taxon>
        <taxon>Metazoa</taxon>
        <taxon>Spiralia</taxon>
        <taxon>Gnathifera</taxon>
        <taxon>Rotifera</taxon>
        <taxon>Eurotatoria</taxon>
        <taxon>Bdelloidea</taxon>
        <taxon>Philodinida</taxon>
        <taxon>Philodinidae</taxon>
        <taxon>Rotaria</taxon>
    </lineage>
</organism>
<evidence type="ECO:0000313" key="3">
    <source>
        <dbReference type="Proteomes" id="UP000663882"/>
    </source>
</evidence>
<name>A0A814KSK7_9BILA</name>
<sequence length="231" mass="25827">MIDNRVRRKSLYDVSISRIKIEDSRHSIANPGIKSPNRSSDEVTKNLNVVKLGNDENVKVSRIQLAAKQRINSFDGELKTPLMQKAIEKMYSRLHNSRIEGSGIRVTRLHSKPSTLNYQSSINNPSPSIIGTTIHLDNHDGIKPLSNVSTVDKEKSSLQSVHRDMKISEHRSSKMETIEMSRINSISKPINAEAARKSSTSSSVVRVECLKATNKKMKSKNLKPVVEETGN</sequence>
<dbReference type="EMBL" id="CAJNOU010000121">
    <property type="protein sequence ID" value="CAF0874705.1"/>
    <property type="molecule type" value="Genomic_DNA"/>
</dbReference>
<dbReference type="AlphaFoldDB" id="A0A814KSK7"/>
<proteinExistence type="predicted"/>
<dbReference type="Proteomes" id="UP000663882">
    <property type="component" value="Unassembled WGS sequence"/>
</dbReference>
<accession>A0A814KSK7</accession>
<evidence type="ECO:0000313" key="2">
    <source>
        <dbReference type="EMBL" id="CAF1055030.1"/>
    </source>
</evidence>